<keyword evidence="8" id="KW-1133">Transmembrane helix</keyword>
<dbReference type="Pfam" id="PF06974">
    <property type="entry name" value="WS_DGAT_C"/>
    <property type="match status" value="1"/>
</dbReference>
<comment type="caution">
    <text evidence="11">The sequence shown here is derived from an EMBL/GenBank/DDBJ whole genome shotgun (WGS) entry which is preliminary data.</text>
</comment>
<dbReference type="Pfam" id="PF03007">
    <property type="entry name" value="WS_DGAT_cat"/>
    <property type="match status" value="1"/>
</dbReference>
<feature type="domain" description="O-acyltransferase WSD1 C-terminal" evidence="10">
    <location>
        <begin position="360"/>
        <end position="462"/>
    </location>
</feature>
<organism evidence="11 12">
    <name type="scientific">Euplotes crassus</name>
    <dbReference type="NCBI Taxonomy" id="5936"/>
    <lineage>
        <taxon>Eukaryota</taxon>
        <taxon>Sar</taxon>
        <taxon>Alveolata</taxon>
        <taxon>Ciliophora</taxon>
        <taxon>Intramacronucleata</taxon>
        <taxon>Spirotrichea</taxon>
        <taxon>Hypotrichia</taxon>
        <taxon>Euplotida</taxon>
        <taxon>Euplotidae</taxon>
        <taxon>Moneuplotes</taxon>
    </lineage>
</organism>
<keyword evidence="12" id="KW-1185">Reference proteome</keyword>
<evidence type="ECO:0000256" key="4">
    <source>
        <dbReference type="ARBA" id="ARBA00023315"/>
    </source>
</evidence>
<name>A0AAD1UH32_EUPCR</name>
<dbReference type="PANTHER" id="PTHR31650:SF1">
    <property type="entry name" value="WAX ESTER SYNTHASE_DIACYLGLYCEROL ACYLTRANSFERASE 4-RELATED"/>
    <property type="match status" value="1"/>
</dbReference>
<feature type="transmembrane region" description="Helical" evidence="8">
    <location>
        <begin position="206"/>
        <end position="230"/>
    </location>
</feature>
<evidence type="ECO:0000313" key="11">
    <source>
        <dbReference type="EMBL" id="CAI2366547.1"/>
    </source>
</evidence>
<evidence type="ECO:0000259" key="10">
    <source>
        <dbReference type="Pfam" id="PF06974"/>
    </source>
</evidence>
<evidence type="ECO:0000256" key="7">
    <source>
        <dbReference type="ARBA" id="ARBA00048109"/>
    </source>
</evidence>
<evidence type="ECO:0000256" key="1">
    <source>
        <dbReference type="ARBA" id="ARBA00004771"/>
    </source>
</evidence>
<evidence type="ECO:0000256" key="5">
    <source>
        <dbReference type="ARBA" id="ARBA00024360"/>
    </source>
</evidence>
<dbReference type="GO" id="GO:0047196">
    <property type="term" value="F:long-chain-alcohol O-fatty-acyltransferase activity"/>
    <property type="evidence" value="ECO:0007669"/>
    <property type="project" value="UniProtKB-EC"/>
</dbReference>
<dbReference type="GO" id="GO:0004144">
    <property type="term" value="F:diacylglycerol O-acyltransferase activity"/>
    <property type="evidence" value="ECO:0007669"/>
    <property type="project" value="UniProtKB-EC"/>
</dbReference>
<comment type="catalytic activity">
    <reaction evidence="6">
        <text>a long chain fatty alcohol + a fatty acyl-CoA = a long-chain alcohol wax ester + CoA</text>
        <dbReference type="Rhea" id="RHEA:38443"/>
        <dbReference type="ChEBI" id="CHEBI:17135"/>
        <dbReference type="ChEBI" id="CHEBI:57287"/>
        <dbReference type="ChEBI" id="CHEBI:77636"/>
        <dbReference type="ChEBI" id="CHEBI:235323"/>
        <dbReference type="EC" id="2.3.1.75"/>
    </reaction>
</comment>
<dbReference type="PANTHER" id="PTHR31650">
    <property type="entry name" value="O-ACYLTRANSFERASE (WSD1-LIKE) FAMILY PROTEIN"/>
    <property type="match status" value="1"/>
</dbReference>
<evidence type="ECO:0008006" key="13">
    <source>
        <dbReference type="Google" id="ProtNLM"/>
    </source>
</evidence>
<sequence length="484" mass="56299">MWKYGIFHFAILFSAFWLFGWLYGVIVLIVFVNVADYLLSLFGYTRLNYGDLMIFLEKPGTKNNLAGYFTIEKPIDFETFKEKMYEDAVKKLMKMRSRVVNKFGIYMWQDLGDEVGRKQLKKCQAKLSTEDDLRNYIQKKSNRKMDYSKPLWEFEFLEDFNDKESALLVQFHHAFADGGAFLSLWSCLNDEDKRCKIDKKFPKFNILVHIFFLFFGPLYCLYIVIIYTSYKTDGEAAKIRELTGEDTRGTKFFASNERLSFPELKVCYKRKCTGNTKITFNDYVLGVVSKSLDKWYKEHGITGAKSISTFVSVNTRPLPKSMEEATLFNESVGMKFMLPMREDFDTAIKDAKTSFRKNLGMTAILSLNKFALTFPYLPEFATRLLGGLVFDDVDLVFSNVPFSTDPWYVCSKKVNRIAAFSNVYYNWKVFFVVTTYRDELMITAMANDKLKMNTQKLIQAAIDILKTEIQEYGTKGTKVHLKQD</sequence>
<comment type="pathway">
    <text evidence="2">Lipid metabolism.</text>
</comment>
<keyword evidence="8" id="KW-0812">Transmembrane</keyword>
<evidence type="ECO:0000256" key="3">
    <source>
        <dbReference type="ARBA" id="ARBA00022679"/>
    </source>
</evidence>
<comment type="similarity">
    <text evidence="5">In the N-terminal section; belongs to the long-chain O-acyltransferase family.</text>
</comment>
<dbReference type="EMBL" id="CAMPGE010007633">
    <property type="protein sequence ID" value="CAI2366547.1"/>
    <property type="molecule type" value="Genomic_DNA"/>
</dbReference>
<evidence type="ECO:0000313" key="12">
    <source>
        <dbReference type="Proteomes" id="UP001295684"/>
    </source>
</evidence>
<dbReference type="InterPro" id="IPR004255">
    <property type="entry name" value="O-acyltransferase_WSD1_N"/>
</dbReference>
<reference evidence="11" key="1">
    <citation type="submission" date="2023-07" db="EMBL/GenBank/DDBJ databases">
        <authorList>
            <consortium name="AG Swart"/>
            <person name="Singh M."/>
            <person name="Singh A."/>
            <person name="Seah K."/>
            <person name="Emmerich C."/>
        </authorList>
    </citation>
    <scope>NUCLEOTIDE SEQUENCE</scope>
    <source>
        <strain evidence="11">DP1</strain>
    </source>
</reference>
<evidence type="ECO:0000259" key="9">
    <source>
        <dbReference type="Pfam" id="PF03007"/>
    </source>
</evidence>
<keyword evidence="3" id="KW-0808">Transferase</keyword>
<dbReference type="InterPro" id="IPR045034">
    <property type="entry name" value="O-acyltransferase_WSD1-like"/>
</dbReference>
<comment type="catalytic activity">
    <reaction evidence="7">
        <text>an acyl-CoA + a 1,2-diacyl-sn-glycerol = a triacyl-sn-glycerol + CoA</text>
        <dbReference type="Rhea" id="RHEA:10868"/>
        <dbReference type="ChEBI" id="CHEBI:17815"/>
        <dbReference type="ChEBI" id="CHEBI:57287"/>
        <dbReference type="ChEBI" id="CHEBI:58342"/>
        <dbReference type="ChEBI" id="CHEBI:64615"/>
        <dbReference type="EC" id="2.3.1.20"/>
    </reaction>
</comment>
<proteinExistence type="inferred from homology"/>
<accession>A0AAD1UH32</accession>
<feature type="transmembrane region" description="Helical" evidence="8">
    <location>
        <begin position="6"/>
        <end position="39"/>
    </location>
</feature>
<keyword evidence="4" id="KW-0012">Acyltransferase</keyword>
<dbReference type="Proteomes" id="UP001295684">
    <property type="component" value="Unassembled WGS sequence"/>
</dbReference>
<evidence type="ECO:0000256" key="2">
    <source>
        <dbReference type="ARBA" id="ARBA00005189"/>
    </source>
</evidence>
<gene>
    <name evidence="11" type="ORF">ECRASSUSDP1_LOCUS7820</name>
</gene>
<dbReference type="AlphaFoldDB" id="A0AAD1UH32"/>
<evidence type="ECO:0000256" key="6">
    <source>
        <dbReference type="ARBA" id="ARBA00047604"/>
    </source>
</evidence>
<dbReference type="GO" id="GO:0005886">
    <property type="term" value="C:plasma membrane"/>
    <property type="evidence" value="ECO:0007669"/>
    <property type="project" value="TreeGrafter"/>
</dbReference>
<comment type="pathway">
    <text evidence="1">Glycerolipid metabolism; triacylglycerol biosynthesis.</text>
</comment>
<feature type="domain" description="O-acyltransferase WSD1-like N-terminal" evidence="9">
    <location>
        <begin position="129"/>
        <end position="193"/>
    </location>
</feature>
<keyword evidence="8" id="KW-0472">Membrane</keyword>
<dbReference type="GO" id="GO:0019432">
    <property type="term" value="P:triglyceride biosynthetic process"/>
    <property type="evidence" value="ECO:0007669"/>
    <property type="project" value="TreeGrafter"/>
</dbReference>
<dbReference type="InterPro" id="IPR009721">
    <property type="entry name" value="O-acyltransferase_WSD1_C"/>
</dbReference>
<protein>
    <recommendedName>
        <fullName evidence="13">Diacylglycerol O-acyltransferase</fullName>
    </recommendedName>
</protein>
<evidence type="ECO:0000256" key="8">
    <source>
        <dbReference type="SAM" id="Phobius"/>
    </source>
</evidence>